<dbReference type="AlphaFoldDB" id="S3N771"/>
<dbReference type="PRINTS" id="PR01035">
    <property type="entry name" value="TCRTETA"/>
</dbReference>
<feature type="transmembrane region" description="Helical" evidence="5">
    <location>
        <begin position="24"/>
        <end position="48"/>
    </location>
</feature>
<feature type="domain" description="Major facilitator superfamily (MFS) profile" evidence="6">
    <location>
        <begin position="22"/>
        <end position="468"/>
    </location>
</feature>
<feature type="transmembrane region" description="Helical" evidence="5">
    <location>
        <begin position="175"/>
        <end position="195"/>
    </location>
</feature>
<accession>S3N771</accession>
<evidence type="ECO:0000256" key="3">
    <source>
        <dbReference type="ARBA" id="ARBA00022989"/>
    </source>
</evidence>
<feature type="transmembrane region" description="Helical" evidence="5">
    <location>
        <begin position="112"/>
        <end position="133"/>
    </location>
</feature>
<sequence length="469" mass="49326">MKQESAVQPSWGDLLSGPNGLKSLALAGGVALHAINIYVVTTILPTIIDEIGGLQFYAWNTTLFVIASIVGSALATKLLQSTQPKSAYLIALLVFSIGSTLCALAESMPFLLIGRVVQGFGGGILFALSYALIRIVFTENLWARAMALVSAMWGIATLIGPAIGGIFAQMGDWRLAFWILLPVSLILALIVNAQFKQTTEKSNTAQQIPIVSITLLVLSVLSISVGSLSPKLELNILGMVAGLVFAVLIAKIDSKAEHKLLPTGAYSLSTQLGVLYALMCLLVAALTTEIYVPYFLQIIHGFSPLSAGYMTAMMAGGWTLAAIFSAGRSNKTIDKFVRFSPLIILVALICLAILSPRSSWSDNGLGILVYCIILAAVGFGIGLAWPHILTRVFSAAKSGEETLASSSITTIQLYATALAAALAGIVTNIAGLTSPGGVEGARTAAFYLFAIFAVTPVLALLLASKIKSQ</sequence>
<feature type="transmembrane region" description="Helical" evidence="5">
    <location>
        <begin position="306"/>
        <end position="324"/>
    </location>
</feature>
<evidence type="ECO:0000256" key="2">
    <source>
        <dbReference type="ARBA" id="ARBA00022692"/>
    </source>
</evidence>
<evidence type="ECO:0000256" key="5">
    <source>
        <dbReference type="SAM" id="Phobius"/>
    </source>
</evidence>
<dbReference type="EMBL" id="ATGI01000021">
    <property type="protein sequence ID" value="EPF74263.1"/>
    <property type="molecule type" value="Genomic_DNA"/>
</dbReference>
<evidence type="ECO:0000256" key="4">
    <source>
        <dbReference type="ARBA" id="ARBA00023136"/>
    </source>
</evidence>
<feature type="transmembrane region" description="Helical" evidence="5">
    <location>
        <begin position="367"/>
        <end position="390"/>
    </location>
</feature>
<feature type="transmembrane region" description="Helical" evidence="5">
    <location>
        <begin position="411"/>
        <end position="432"/>
    </location>
</feature>
<dbReference type="STRING" id="632955.GCA_000829675_03471"/>
<dbReference type="PROSITE" id="PS50850">
    <property type="entry name" value="MFS"/>
    <property type="match status" value="1"/>
</dbReference>
<dbReference type="InterPro" id="IPR020846">
    <property type="entry name" value="MFS_dom"/>
</dbReference>
<keyword evidence="4 5" id="KW-0472">Membrane</keyword>
<evidence type="ECO:0000259" key="6">
    <source>
        <dbReference type="PROSITE" id="PS50850"/>
    </source>
</evidence>
<feature type="transmembrane region" description="Helical" evidence="5">
    <location>
        <begin position="145"/>
        <end position="169"/>
    </location>
</feature>
<dbReference type="PANTHER" id="PTHR23501:SF154">
    <property type="entry name" value="MULTIDRUG-EFFLUX TRANSPORTER RV1634-RELATED"/>
    <property type="match status" value="1"/>
</dbReference>
<dbReference type="OrthoDB" id="9807274at2"/>
<dbReference type="PANTHER" id="PTHR23501">
    <property type="entry name" value="MAJOR FACILITATOR SUPERFAMILY"/>
    <property type="match status" value="1"/>
</dbReference>
<feature type="transmembrane region" description="Helical" evidence="5">
    <location>
        <begin position="87"/>
        <end position="106"/>
    </location>
</feature>
<dbReference type="Pfam" id="PF07690">
    <property type="entry name" value="MFS_1"/>
    <property type="match status" value="1"/>
</dbReference>
<gene>
    <name evidence="7" type="ORF">F945_01630</name>
</gene>
<evidence type="ECO:0000313" key="7">
    <source>
        <dbReference type="EMBL" id="EPF74263.1"/>
    </source>
</evidence>
<dbReference type="InterPro" id="IPR001958">
    <property type="entry name" value="Tet-R_TetA/multi-R_MdtG-like"/>
</dbReference>
<dbReference type="GO" id="GO:0022857">
    <property type="term" value="F:transmembrane transporter activity"/>
    <property type="evidence" value="ECO:0007669"/>
    <property type="project" value="InterPro"/>
</dbReference>
<dbReference type="HOGENOM" id="CLU_000960_2_6_6"/>
<evidence type="ECO:0000256" key="1">
    <source>
        <dbReference type="ARBA" id="ARBA00004141"/>
    </source>
</evidence>
<keyword evidence="8" id="KW-1185">Reference proteome</keyword>
<dbReference type="RefSeq" id="WP_016656038.1">
    <property type="nucleotide sequence ID" value="NZ_KE340353.1"/>
</dbReference>
<protein>
    <recommendedName>
        <fullName evidence="6">Major facilitator superfamily (MFS) profile domain-containing protein</fullName>
    </recommendedName>
</protein>
<feature type="transmembrane region" description="Helical" evidence="5">
    <location>
        <begin position="336"/>
        <end position="355"/>
    </location>
</feature>
<dbReference type="Proteomes" id="UP000014568">
    <property type="component" value="Unassembled WGS sequence"/>
</dbReference>
<evidence type="ECO:0000313" key="8">
    <source>
        <dbReference type="Proteomes" id="UP000014568"/>
    </source>
</evidence>
<comment type="caution">
    <text evidence="7">The sequence shown here is derived from an EMBL/GenBank/DDBJ whole genome shotgun (WGS) entry which is preliminary data.</text>
</comment>
<keyword evidence="2 5" id="KW-0812">Transmembrane</keyword>
<name>S3N771_9GAMM</name>
<dbReference type="GO" id="GO:0005886">
    <property type="term" value="C:plasma membrane"/>
    <property type="evidence" value="ECO:0007669"/>
    <property type="project" value="TreeGrafter"/>
</dbReference>
<feature type="transmembrane region" description="Helical" evidence="5">
    <location>
        <begin position="234"/>
        <end position="252"/>
    </location>
</feature>
<dbReference type="SUPFAM" id="SSF103473">
    <property type="entry name" value="MFS general substrate transporter"/>
    <property type="match status" value="1"/>
</dbReference>
<comment type="subcellular location">
    <subcellularLocation>
        <location evidence="1">Membrane</location>
        <topology evidence="1">Multi-pass membrane protein</topology>
    </subcellularLocation>
</comment>
<feature type="transmembrane region" description="Helical" evidence="5">
    <location>
        <begin position="444"/>
        <end position="463"/>
    </location>
</feature>
<feature type="transmembrane region" description="Helical" evidence="5">
    <location>
        <begin position="54"/>
        <end position="75"/>
    </location>
</feature>
<dbReference type="PATRIC" id="fig|421052.3.peg.1587"/>
<dbReference type="InterPro" id="IPR011701">
    <property type="entry name" value="MFS"/>
</dbReference>
<feature type="transmembrane region" description="Helical" evidence="5">
    <location>
        <begin position="207"/>
        <end position="228"/>
    </location>
</feature>
<proteinExistence type="predicted"/>
<dbReference type="Gene3D" id="1.20.1250.20">
    <property type="entry name" value="MFS general substrate transporter like domains"/>
    <property type="match status" value="1"/>
</dbReference>
<dbReference type="InterPro" id="IPR036259">
    <property type="entry name" value="MFS_trans_sf"/>
</dbReference>
<keyword evidence="3 5" id="KW-1133">Transmembrane helix</keyword>
<feature type="transmembrane region" description="Helical" evidence="5">
    <location>
        <begin position="273"/>
        <end position="294"/>
    </location>
</feature>
<dbReference type="eggNOG" id="COG2814">
    <property type="taxonomic scope" value="Bacteria"/>
</dbReference>
<reference evidence="7 8" key="1">
    <citation type="submission" date="2013-06" db="EMBL/GenBank/DDBJ databases">
        <title>The Genome Sequence of Acinetobacter rudis CIP 110305.</title>
        <authorList>
            <consortium name="The Broad Institute Genome Sequencing Platform"/>
            <consortium name="The Broad Institute Genome Sequencing Center for Infectious Disease"/>
            <person name="Cerqueira G."/>
            <person name="Feldgarden M."/>
            <person name="Courvalin P."/>
            <person name="Perichon B."/>
            <person name="Grillot-Courvalin C."/>
            <person name="Clermont D."/>
            <person name="Rocha E."/>
            <person name="Yoon E.-J."/>
            <person name="Nemec A."/>
            <person name="Young S.K."/>
            <person name="Zeng Q."/>
            <person name="Gargeya S."/>
            <person name="Fitzgerald M."/>
            <person name="Abouelleil A."/>
            <person name="Alvarado L."/>
            <person name="Berlin A.M."/>
            <person name="Chapman S.B."/>
            <person name="Dewar J."/>
            <person name="Goldberg J."/>
            <person name="Griggs A."/>
            <person name="Gujja S."/>
            <person name="Hansen M."/>
            <person name="Howarth C."/>
            <person name="Imamovic A."/>
            <person name="Larimer J."/>
            <person name="McCowan C."/>
            <person name="Murphy C."/>
            <person name="Pearson M."/>
            <person name="Priest M."/>
            <person name="Roberts A."/>
            <person name="Saif S."/>
            <person name="Shea T."/>
            <person name="Sykes S."/>
            <person name="Wortman J."/>
            <person name="Nusbaum C."/>
            <person name="Birren B."/>
        </authorList>
    </citation>
    <scope>NUCLEOTIDE SEQUENCE [LARGE SCALE GENOMIC DNA]</scope>
    <source>
        <strain evidence="7 8">CIP 110305</strain>
    </source>
</reference>
<organism evidence="7 8">
    <name type="scientific">Acinetobacter rudis CIP 110305</name>
    <dbReference type="NCBI Taxonomy" id="421052"/>
    <lineage>
        <taxon>Bacteria</taxon>
        <taxon>Pseudomonadati</taxon>
        <taxon>Pseudomonadota</taxon>
        <taxon>Gammaproteobacteria</taxon>
        <taxon>Moraxellales</taxon>
        <taxon>Moraxellaceae</taxon>
        <taxon>Acinetobacter</taxon>
    </lineage>
</organism>